<organism evidence="3 5">
    <name type="scientific">Halodesulfurarchaeum formicicum</name>
    <dbReference type="NCBI Taxonomy" id="1873524"/>
    <lineage>
        <taxon>Archaea</taxon>
        <taxon>Methanobacteriati</taxon>
        <taxon>Methanobacteriota</taxon>
        <taxon>Stenosarchaea group</taxon>
        <taxon>Halobacteria</taxon>
        <taxon>Halobacteriales</taxon>
        <taxon>Halobacteriaceae</taxon>
        <taxon>Halodesulfurarchaeum</taxon>
    </lineage>
</organism>
<evidence type="ECO:0000256" key="2">
    <source>
        <dbReference type="HAMAP-Rule" id="MF_00498"/>
    </source>
</evidence>
<keyword evidence="6" id="KW-1185">Reference proteome</keyword>
<dbReference type="Proteomes" id="UP000185608">
    <property type="component" value="Chromosome"/>
</dbReference>
<accession>A0A1D8S3C5</accession>
<dbReference type="STRING" id="1873524.HSR6_0687"/>
<name>A0A1D8S3C5_9EURY</name>
<proteinExistence type="inferred from homology"/>
<reference evidence="3 5" key="1">
    <citation type="submission" date="2016-06" db="EMBL/GenBank/DDBJ databases">
        <title>Discovery of anaerobic lithoheterotrophic haloarchaeon capable of sulfur respiration by hydrogen and formate.</title>
        <authorList>
            <person name="Sorokin D.Y."/>
            <person name="Kublanov I.V."/>
            <person name="Roman P."/>
            <person name="Sinninghe Damste J.S."/>
            <person name="Golyshin P.N."/>
            <person name="Rojo D."/>
            <person name="Ciordia S."/>
            <person name="Mena Md.C."/>
            <person name="Ferrer M."/>
            <person name="Smedile F."/>
            <person name="Messina E."/>
            <person name="La Cono V."/>
            <person name="Yakimov M.M."/>
        </authorList>
    </citation>
    <scope>NUCLEOTIDE SEQUENCE [LARGE SCALE GENOMIC DNA]</scope>
    <source>
        <strain evidence="3 5">HTSR1</strain>
    </source>
</reference>
<dbReference type="GeneID" id="30417209"/>
<sequence>MSLTLLGTHIAETGAEFVYRGEAAGCEGCPYRKQCLTLDSGTRYAVTDVREGGEILDCAVHEEGVVAVDVETTAVEANVPSKAAYAGSRVSLAGTCPHTECPSHPLCEPLGADMDTEYRIVEILGDPPHDVCHLNRSLTRVKLAPANR</sequence>
<evidence type="ECO:0000313" key="3">
    <source>
        <dbReference type="EMBL" id="AOW79854.1"/>
    </source>
</evidence>
<dbReference type="RefSeq" id="WP_070364593.1">
    <property type="nucleotide sequence ID" value="NZ_CP016070.1"/>
</dbReference>
<dbReference type="KEGG" id="hhsr:HSR6_0687"/>
<reference evidence="6" key="2">
    <citation type="submission" date="2016-08" db="EMBL/GenBank/DDBJ databases">
        <title>Discovery of first anaerobic lithoheterotrophic haloarchae widely represented in hypersaline habitats.</title>
        <authorList>
            <person name="Sorokin D.Y."/>
            <person name="Kublanov I.V."/>
            <person name="Roman P."/>
            <person name="Sinninghe Damste J.S."/>
            <person name="Golyshin P.N."/>
            <person name="Rojo D."/>
            <person name="Ciordia S."/>
            <person name="Mena Md.C."/>
            <person name="Ferrer M."/>
            <person name="Smedile F."/>
            <person name="Messina E."/>
            <person name="La Cono V."/>
            <person name="Yakimov M.M."/>
        </authorList>
    </citation>
    <scope>NUCLEOTIDE SEQUENCE [LARGE SCALE GENOMIC DNA]</scope>
    <source>
        <strain evidence="6">HSR6</strain>
    </source>
</reference>
<gene>
    <name evidence="4" type="ORF">HSR6_0687</name>
    <name evidence="3" type="ORF">HTSR_0661</name>
</gene>
<dbReference type="PATRIC" id="fig|1855411.3.peg.662"/>
<reference evidence="4" key="3">
    <citation type="journal article" date="2017" name="ISME J.">
        <title>Discovery of anaerobic lithoheterotrophic haloarchaea, ubiquitous in hypersaline habitats.</title>
        <authorList>
            <person name="Sorokin D.Y."/>
            <person name="Messina E."/>
            <person name="Smedile F."/>
            <person name="Roman P."/>
            <person name="Damste J.S.S."/>
            <person name="Ciordia S."/>
            <person name="Mena M.C."/>
            <person name="Ferrer M."/>
            <person name="Golyshin P.N."/>
            <person name="Kublanov I.V."/>
            <person name="Samarov N.I."/>
            <person name="Toshchakov S.V."/>
            <person name="La Cono V."/>
            <person name="Yakimov M.M."/>
        </authorList>
    </citation>
    <scope>NUCLEOTIDE SEQUENCE</scope>
    <source>
        <strain evidence="4">HSR6</strain>
    </source>
</reference>
<dbReference type="PANTHER" id="PTHR40699:SF1">
    <property type="entry name" value="UPF0179 PROTEIN MJ1627"/>
    <property type="match status" value="1"/>
</dbReference>
<dbReference type="EMBL" id="CP016804">
    <property type="protein sequence ID" value="APE95147.1"/>
    <property type="molecule type" value="Genomic_DNA"/>
</dbReference>
<evidence type="ECO:0000313" key="6">
    <source>
        <dbReference type="Proteomes" id="UP000186165"/>
    </source>
</evidence>
<evidence type="ECO:0000313" key="4">
    <source>
        <dbReference type="EMBL" id="APE95147.1"/>
    </source>
</evidence>
<dbReference type="InterPro" id="IPR005369">
    <property type="entry name" value="UPF0179"/>
</dbReference>
<dbReference type="Proteomes" id="UP000186165">
    <property type="component" value="Chromosome"/>
</dbReference>
<accession>A0A1J1ABI6</accession>
<dbReference type="EMBL" id="CP016070">
    <property type="protein sequence ID" value="AOW79854.1"/>
    <property type="molecule type" value="Genomic_DNA"/>
</dbReference>
<protein>
    <recommendedName>
        <fullName evidence="2">UPF0179 protein HSR6_0687</fullName>
    </recommendedName>
</protein>
<dbReference type="KEGG" id="halh:HTSR_0661"/>
<dbReference type="OrthoDB" id="24613at2157"/>
<evidence type="ECO:0000256" key="1">
    <source>
        <dbReference type="ARBA" id="ARBA00010824"/>
    </source>
</evidence>
<dbReference type="PANTHER" id="PTHR40699">
    <property type="entry name" value="UPF0179 PROTEIN MJ1627"/>
    <property type="match status" value="1"/>
</dbReference>
<dbReference type="HAMAP" id="MF_00498">
    <property type="entry name" value="UPF0179"/>
    <property type="match status" value="1"/>
</dbReference>
<dbReference type="PIRSF" id="PIRSF006595">
    <property type="entry name" value="UCP006595"/>
    <property type="match status" value="1"/>
</dbReference>
<dbReference type="Pfam" id="PF03684">
    <property type="entry name" value="UPF0179"/>
    <property type="match status" value="1"/>
</dbReference>
<comment type="similarity">
    <text evidence="1 2">Belongs to the UPF0179 family.</text>
</comment>
<dbReference type="AlphaFoldDB" id="A0A1D8S3C5"/>
<evidence type="ECO:0000313" key="5">
    <source>
        <dbReference type="Proteomes" id="UP000185608"/>
    </source>
</evidence>